<dbReference type="UniPathway" id="UPA00056">
    <property type="reaction ID" value="UER00092"/>
</dbReference>
<evidence type="ECO:0000256" key="6">
    <source>
        <dbReference type="ARBA" id="ARBA00022723"/>
    </source>
</evidence>
<keyword evidence="6" id="KW-0479">Metal-binding</keyword>
<dbReference type="HAMAP" id="MF_00183">
    <property type="entry name" value="DXP_reductoisom"/>
    <property type="match status" value="1"/>
</dbReference>
<keyword evidence="15" id="KW-0413">Isomerase</keyword>
<reference evidence="15" key="1">
    <citation type="submission" date="2019-03" db="EMBL/GenBank/DDBJ databases">
        <authorList>
            <person name="Hao L."/>
        </authorList>
    </citation>
    <scope>NUCLEOTIDE SEQUENCE</scope>
</reference>
<dbReference type="InterPro" id="IPR036169">
    <property type="entry name" value="DXPR_C_sf"/>
</dbReference>
<comment type="catalytic activity">
    <reaction evidence="11">
        <text>2-C-methyl-D-erythritol 4-phosphate + NADP(+) = 1-deoxy-D-xylulose 5-phosphate + NADPH + H(+)</text>
        <dbReference type="Rhea" id="RHEA:13717"/>
        <dbReference type="ChEBI" id="CHEBI:15378"/>
        <dbReference type="ChEBI" id="CHEBI:57783"/>
        <dbReference type="ChEBI" id="CHEBI:57792"/>
        <dbReference type="ChEBI" id="CHEBI:58262"/>
        <dbReference type="ChEBI" id="CHEBI:58349"/>
        <dbReference type="EC" id="1.1.1.267"/>
    </reaction>
    <physiologicalReaction direction="right-to-left" evidence="11">
        <dbReference type="Rhea" id="RHEA:13719"/>
    </physiologicalReaction>
</comment>
<organism evidence="15">
    <name type="scientific">anaerobic digester metagenome</name>
    <dbReference type="NCBI Taxonomy" id="1263854"/>
    <lineage>
        <taxon>unclassified sequences</taxon>
        <taxon>metagenomes</taxon>
        <taxon>ecological metagenomes</taxon>
    </lineage>
</organism>
<dbReference type="Gene3D" id="3.40.50.720">
    <property type="entry name" value="NAD(P)-binding Rossmann-like Domain"/>
    <property type="match status" value="1"/>
</dbReference>
<evidence type="ECO:0000256" key="7">
    <source>
        <dbReference type="ARBA" id="ARBA00022857"/>
    </source>
</evidence>
<dbReference type="SUPFAM" id="SSF69055">
    <property type="entry name" value="1-deoxy-D-xylulose-5-phosphate reductoisomerase, C-terminal domain"/>
    <property type="match status" value="1"/>
</dbReference>
<dbReference type="GO" id="GO:0030145">
    <property type="term" value="F:manganese ion binding"/>
    <property type="evidence" value="ECO:0007669"/>
    <property type="project" value="TreeGrafter"/>
</dbReference>
<keyword evidence="10" id="KW-0414">Isoprene biosynthesis</keyword>
<name>A0A485LTS9_9ZZZZ</name>
<dbReference type="InterPro" id="IPR013512">
    <property type="entry name" value="DXP_reductoisomerase_N"/>
</dbReference>
<keyword evidence="7" id="KW-0521">NADP</keyword>
<evidence type="ECO:0000259" key="14">
    <source>
        <dbReference type="Pfam" id="PF13288"/>
    </source>
</evidence>
<dbReference type="NCBIfam" id="TIGR00243">
    <property type="entry name" value="Dxr"/>
    <property type="match status" value="1"/>
</dbReference>
<dbReference type="SUPFAM" id="SSF55347">
    <property type="entry name" value="Glyceraldehyde-3-phosphate dehydrogenase-like, C-terminal domain"/>
    <property type="match status" value="1"/>
</dbReference>
<dbReference type="Pfam" id="PF02670">
    <property type="entry name" value="DXP_reductoisom"/>
    <property type="match status" value="1"/>
</dbReference>
<dbReference type="EC" id="1.1.1.267" evidence="5"/>
<evidence type="ECO:0000256" key="3">
    <source>
        <dbReference type="ARBA" id="ARBA00005094"/>
    </source>
</evidence>
<evidence type="ECO:0000259" key="12">
    <source>
        <dbReference type="Pfam" id="PF02670"/>
    </source>
</evidence>
<gene>
    <name evidence="15" type="primary">dxr</name>
    <name evidence="15" type="ORF">SCFA_1000004</name>
</gene>
<evidence type="ECO:0000256" key="8">
    <source>
        <dbReference type="ARBA" id="ARBA00023002"/>
    </source>
</evidence>
<dbReference type="SUPFAM" id="SSF51735">
    <property type="entry name" value="NAD(P)-binding Rossmann-fold domains"/>
    <property type="match status" value="1"/>
</dbReference>
<dbReference type="InterPro" id="IPR003821">
    <property type="entry name" value="DXP_reductoisomerase"/>
</dbReference>
<comment type="cofactor">
    <cofactor evidence="2">
        <name>Mg(2+)</name>
        <dbReference type="ChEBI" id="CHEBI:18420"/>
    </cofactor>
</comment>
<evidence type="ECO:0000256" key="1">
    <source>
        <dbReference type="ARBA" id="ARBA00001936"/>
    </source>
</evidence>
<feature type="domain" description="1-deoxy-D-xylulose 5-phosphate reductoisomerase N-terminal" evidence="12">
    <location>
        <begin position="4"/>
        <end position="123"/>
    </location>
</feature>
<feature type="domain" description="DXP reductoisomerase C-terminal" evidence="14">
    <location>
        <begin position="252"/>
        <end position="368"/>
    </location>
</feature>
<evidence type="ECO:0000256" key="10">
    <source>
        <dbReference type="ARBA" id="ARBA00023229"/>
    </source>
</evidence>
<dbReference type="AlphaFoldDB" id="A0A485LTS9"/>
<dbReference type="GO" id="GO:0051484">
    <property type="term" value="P:isopentenyl diphosphate biosynthetic process, methylerythritol 4-phosphate pathway involved in terpenoid biosynthetic process"/>
    <property type="evidence" value="ECO:0007669"/>
    <property type="project" value="TreeGrafter"/>
</dbReference>
<sequence length="375" mass="40953">MKKVVVLGSTGSIGRSTLDVIRRKPDAFTITGLSAGADSQTLLEQAREFGVGLVALNAFSGRSSEGVQILSGERSAAELVALTKPDIVVNGISGAAGFLPSLQALRQGAVLALANKESLVIGGDFITREIQLNGARIVPVDSEHSAIFQCLAGERPEEVSRILLTASGGPFRTRPKESFAGITPEEALSHPTWSMGRRITIDSATMMNKGLEIIEAYWLFGVELSRIRVVVHPQSIVHSMVEFRDMSIKAQMGIPDMRVAIAYALSWPSRMELSLTPMDFAAMKTLEFFPPDEDKFPALGIAREAMEQPRTLPCIMNAADEIAVEGFLKRRIRFDEITDIIRKTMDKLAGSRVSSPEDLIELDRESRKIAENMIP</sequence>
<dbReference type="InterPro" id="IPR036291">
    <property type="entry name" value="NAD(P)-bd_dom_sf"/>
</dbReference>
<feature type="domain" description="1-deoxy-D-xylulose 5-phosphate reductoisomerase C-terminal" evidence="13">
    <location>
        <begin position="137"/>
        <end position="220"/>
    </location>
</feature>
<evidence type="ECO:0000256" key="11">
    <source>
        <dbReference type="ARBA" id="ARBA00048543"/>
    </source>
</evidence>
<dbReference type="FunFam" id="3.40.50.720:FF:000045">
    <property type="entry name" value="1-deoxy-D-xylulose 5-phosphate reductoisomerase"/>
    <property type="match status" value="1"/>
</dbReference>
<comment type="pathway">
    <text evidence="3">Isoprenoid biosynthesis; isopentenyl diphosphate biosynthesis via DXP pathway; isopentenyl diphosphate from 1-deoxy-D-xylulose 5-phosphate: step 1/6.</text>
</comment>
<keyword evidence="9" id="KW-0464">Manganese</keyword>
<dbReference type="PANTHER" id="PTHR30525">
    <property type="entry name" value="1-DEOXY-D-XYLULOSE 5-PHOSPHATE REDUCTOISOMERASE"/>
    <property type="match status" value="1"/>
</dbReference>
<keyword evidence="8 15" id="KW-0560">Oxidoreductase</keyword>
<dbReference type="InterPro" id="IPR026877">
    <property type="entry name" value="DXPR_C"/>
</dbReference>
<dbReference type="GO" id="GO:0070402">
    <property type="term" value="F:NADPH binding"/>
    <property type="evidence" value="ECO:0007669"/>
    <property type="project" value="InterPro"/>
</dbReference>
<accession>A0A485LTS9</accession>
<dbReference type="EMBL" id="CAADRM010000003">
    <property type="protein sequence ID" value="VFU11251.1"/>
    <property type="molecule type" value="Genomic_DNA"/>
</dbReference>
<dbReference type="GO" id="GO:0016853">
    <property type="term" value="F:isomerase activity"/>
    <property type="evidence" value="ECO:0007669"/>
    <property type="project" value="UniProtKB-KW"/>
</dbReference>
<evidence type="ECO:0000313" key="15">
    <source>
        <dbReference type="EMBL" id="VFU11251.1"/>
    </source>
</evidence>
<dbReference type="Pfam" id="PF08436">
    <property type="entry name" value="DXP_redisom_C"/>
    <property type="match status" value="1"/>
</dbReference>
<dbReference type="PIRSF" id="PIRSF006205">
    <property type="entry name" value="Dxp_reductismrs"/>
    <property type="match status" value="1"/>
</dbReference>
<dbReference type="GO" id="GO:0030604">
    <property type="term" value="F:1-deoxy-D-xylulose-5-phosphate reductoisomerase activity"/>
    <property type="evidence" value="ECO:0007669"/>
    <property type="project" value="UniProtKB-EC"/>
</dbReference>
<evidence type="ECO:0000259" key="13">
    <source>
        <dbReference type="Pfam" id="PF08436"/>
    </source>
</evidence>
<proteinExistence type="inferred from homology"/>
<comment type="cofactor">
    <cofactor evidence="1">
        <name>Mn(2+)</name>
        <dbReference type="ChEBI" id="CHEBI:29035"/>
    </cofactor>
</comment>
<evidence type="ECO:0000256" key="5">
    <source>
        <dbReference type="ARBA" id="ARBA00012366"/>
    </source>
</evidence>
<dbReference type="Pfam" id="PF13288">
    <property type="entry name" value="DXPR_C"/>
    <property type="match status" value="1"/>
</dbReference>
<evidence type="ECO:0000256" key="2">
    <source>
        <dbReference type="ARBA" id="ARBA00001946"/>
    </source>
</evidence>
<evidence type="ECO:0000256" key="9">
    <source>
        <dbReference type="ARBA" id="ARBA00023211"/>
    </source>
</evidence>
<evidence type="ECO:0000256" key="4">
    <source>
        <dbReference type="ARBA" id="ARBA00006825"/>
    </source>
</evidence>
<protein>
    <recommendedName>
        <fullName evidence="5">1-deoxy-D-xylulose-5-phosphate reductoisomerase</fullName>
        <ecNumber evidence="5">1.1.1.267</ecNumber>
    </recommendedName>
</protein>
<dbReference type="Gene3D" id="1.10.1740.10">
    <property type="match status" value="1"/>
</dbReference>
<dbReference type="PANTHER" id="PTHR30525:SF0">
    <property type="entry name" value="1-DEOXY-D-XYLULOSE 5-PHOSPHATE REDUCTOISOMERASE, CHLOROPLASTIC"/>
    <property type="match status" value="1"/>
</dbReference>
<dbReference type="InterPro" id="IPR013644">
    <property type="entry name" value="DXP_reductoisomerase_C"/>
</dbReference>
<comment type="similarity">
    <text evidence="4">Belongs to the DXR family.</text>
</comment>